<dbReference type="EMBL" id="JAPNOA010000003">
    <property type="protein sequence ID" value="MCY0963592.1"/>
    <property type="molecule type" value="Genomic_DNA"/>
</dbReference>
<feature type="region of interest" description="Disordered" evidence="1">
    <location>
        <begin position="126"/>
        <end position="166"/>
    </location>
</feature>
<dbReference type="Proteomes" id="UP001150830">
    <property type="component" value="Unassembled WGS sequence"/>
</dbReference>
<protein>
    <submittedName>
        <fullName evidence="2">Uncharacterized protein</fullName>
    </submittedName>
</protein>
<accession>A0A9X3IPY9</accession>
<feature type="compositionally biased region" description="Basic and acidic residues" evidence="1">
    <location>
        <begin position="126"/>
        <end position="139"/>
    </location>
</feature>
<dbReference type="RefSeq" id="WP_283171812.1">
    <property type="nucleotide sequence ID" value="NZ_JAPNOA010000003.1"/>
</dbReference>
<sequence>MQDNELNGTQSLIQKYYEEEQQRAIREKSMAEIRLKLPVSDLAMLNMIARRFNKTRDDLSSDVMASALLDIFSRLESGERKLLARDADESSRKLAADIAEENGVNEVDSRPGFWANQEKLITKEEKRRARLAEKQRMNDESDGDDLDENRTTDQETTDQDSAVADVEVEISEVKAALTPVIEE</sequence>
<comment type="caution">
    <text evidence="2">The sequence shown here is derived from an EMBL/GenBank/DDBJ whole genome shotgun (WGS) entry which is preliminary data.</text>
</comment>
<reference evidence="2" key="1">
    <citation type="submission" date="2022-11" db="EMBL/GenBank/DDBJ databases">
        <title>Parathalassolutuus dongxingensis gen. nov., sp. nov., a novel member of family Oceanospirillaceae isolated from a coastal shrimp pond in Guangxi, China.</title>
        <authorList>
            <person name="Chen H."/>
        </authorList>
    </citation>
    <scope>NUCLEOTIDE SEQUENCE</scope>
    <source>
        <strain evidence="2">G-43</strain>
    </source>
</reference>
<organism evidence="2 3">
    <name type="scientific">Parathalassolituus penaei</name>
    <dbReference type="NCBI Taxonomy" id="2997323"/>
    <lineage>
        <taxon>Bacteria</taxon>
        <taxon>Pseudomonadati</taxon>
        <taxon>Pseudomonadota</taxon>
        <taxon>Gammaproteobacteria</taxon>
        <taxon>Oceanospirillales</taxon>
        <taxon>Oceanospirillaceae</taxon>
        <taxon>Parathalassolituus</taxon>
    </lineage>
</organism>
<dbReference type="AlphaFoldDB" id="A0A9X3IPY9"/>
<keyword evidence="3" id="KW-1185">Reference proteome</keyword>
<evidence type="ECO:0000256" key="1">
    <source>
        <dbReference type="SAM" id="MobiDB-lite"/>
    </source>
</evidence>
<gene>
    <name evidence="2" type="ORF">OUO13_00070</name>
</gene>
<proteinExistence type="predicted"/>
<evidence type="ECO:0000313" key="2">
    <source>
        <dbReference type="EMBL" id="MCY0963592.1"/>
    </source>
</evidence>
<name>A0A9X3IPY9_9GAMM</name>
<evidence type="ECO:0000313" key="3">
    <source>
        <dbReference type="Proteomes" id="UP001150830"/>
    </source>
</evidence>